<dbReference type="EMBL" id="CP023037">
    <property type="protein sequence ID" value="AXY23805.1"/>
    <property type="molecule type" value="Genomic_DNA"/>
</dbReference>
<protein>
    <submittedName>
        <fullName evidence="1">Uncharacterized protein</fullName>
    </submittedName>
</protein>
<organism evidence="1 2">
    <name type="scientific">Komagataeibacter saccharivorans</name>
    <dbReference type="NCBI Taxonomy" id="265959"/>
    <lineage>
        <taxon>Bacteria</taxon>
        <taxon>Pseudomonadati</taxon>
        <taxon>Pseudomonadota</taxon>
        <taxon>Alphaproteobacteria</taxon>
        <taxon>Acetobacterales</taxon>
        <taxon>Acetobacteraceae</taxon>
        <taxon>Komagataeibacter</taxon>
    </lineage>
</organism>
<dbReference type="OrthoDB" id="7263223at2"/>
<geneLocation type="plasmid" evidence="1 2">
    <name>unnamed1</name>
</geneLocation>
<keyword evidence="2" id="KW-1185">Reference proteome</keyword>
<dbReference type="NCBIfam" id="TIGR02664">
    <property type="entry name" value="nitr_red_assoc"/>
    <property type="match status" value="1"/>
</dbReference>
<dbReference type="RefSeq" id="WP_118963742.1">
    <property type="nucleotide sequence ID" value="NZ_CP023037.1"/>
</dbReference>
<reference evidence="1 2" key="1">
    <citation type="submission" date="2017-08" db="EMBL/GenBank/DDBJ databases">
        <title>Complete genome sequence of Gluconacetobacter saccharivorans CV1 isolated from Fermented Vinegar.</title>
        <authorList>
            <person name="Kim S.-Y."/>
        </authorList>
    </citation>
    <scope>NUCLEOTIDE SEQUENCE [LARGE SCALE GENOMIC DNA]</scope>
    <source>
        <strain evidence="1 2">CV1</strain>
        <plasmid evidence="1 2">unnamed1</plasmid>
    </source>
</reference>
<evidence type="ECO:0000313" key="1">
    <source>
        <dbReference type="EMBL" id="AXY23805.1"/>
    </source>
</evidence>
<dbReference type="InterPro" id="IPR013481">
    <property type="entry name" value="NarM"/>
</dbReference>
<keyword evidence="1" id="KW-0614">Plasmid</keyword>
<dbReference type="KEGG" id="ksc:CD178_03061"/>
<evidence type="ECO:0000313" key="2">
    <source>
        <dbReference type="Proteomes" id="UP000264120"/>
    </source>
</evidence>
<gene>
    <name evidence="1" type="ORF">CD178_03061</name>
</gene>
<name>A0A347WG12_9PROT</name>
<dbReference type="AlphaFoldDB" id="A0A347WG12"/>
<sequence>MLFDFERDFAGSLRCIPMIARQKLDIVGIKLSLRQWSRFTRDERGQLADLPCETAPEQATYRELVAHLIATRSDEPLRPLASRGLEAWRDADRMPDTVKTQAQADGVAPPTAAQWATLQPLQRFALVKLARSKHENENFVPAMLEFGLLQPHAGLLHDAGASPNPTAVSRGHTRMPN</sequence>
<dbReference type="Pfam" id="PF09655">
    <property type="entry name" value="Nitr_red_assoc"/>
    <property type="match status" value="1"/>
</dbReference>
<accession>A0A347WG12</accession>
<proteinExistence type="predicted"/>
<dbReference type="Proteomes" id="UP000264120">
    <property type="component" value="Plasmid unnamed1"/>
</dbReference>